<dbReference type="PROSITE" id="PS50801">
    <property type="entry name" value="STAS"/>
    <property type="match status" value="1"/>
</dbReference>
<feature type="transmembrane region" description="Helical" evidence="5">
    <location>
        <begin position="146"/>
        <end position="167"/>
    </location>
</feature>
<evidence type="ECO:0000256" key="4">
    <source>
        <dbReference type="ARBA" id="ARBA00023136"/>
    </source>
</evidence>
<dbReference type="GO" id="GO:0016020">
    <property type="term" value="C:membrane"/>
    <property type="evidence" value="ECO:0007669"/>
    <property type="project" value="UniProtKB-SubCell"/>
</dbReference>
<feature type="transmembrane region" description="Helical" evidence="5">
    <location>
        <begin position="261"/>
        <end position="278"/>
    </location>
</feature>
<accession>A0A4D7B8V5</accession>
<dbReference type="InterPro" id="IPR011547">
    <property type="entry name" value="SLC26A/SulP_dom"/>
</dbReference>
<evidence type="ECO:0000313" key="8">
    <source>
        <dbReference type="Proteomes" id="UP000298781"/>
    </source>
</evidence>
<keyword evidence="4 5" id="KW-0472">Membrane</keyword>
<name>A0A4D7B8V5_9HYPH</name>
<dbReference type="PANTHER" id="PTHR11814">
    <property type="entry name" value="SULFATE TRANSPORTER"/>
    <property type="match status" value="1"/>
</dbReference>
<feature type="transmembrane region" description="Helical" evidence="5">
    <location>
        <begin position="390"/>
        <end position="418"/>
    </location>
</feature>
<evidence type="ECO:0000256" key="3">
    <source>
        <dbReference type="ARBA" id="ARBA00022989"/>
    </source>
</evidence>
<dbReference type="EMBL" id="CP039690">
    <property type="protein sequence ID" value="QCI66870.1"/>
    <property type="molecule type" value="Genomic_DNA"/>
</dbReference>
<organism evidence="7 8">
    <name type="scientific">Phreatobacter stygius</name>
    <dbReference type="NCBI Taxonomy" id="1940610"/>
    <lineage>
        <taxon>Bacteria</taxon>
        <taxon>Pseudomonadati</taxon>
        <taxon>Pseudomonadota</taxon>
        <taxon>Alphaproteobacteria</taxon>
        <taxon>Hyphomicrobiales</taxon>
        <taxon>Phreatobacteraceae</taxon>
        <taxon>Phreatobacter</taxon>
    </lineage>
</organism>
<protein>
    <submittedName>
        <fullName evidence="7">SulP family inorganic anion transporter</fullName>
    </submittedName>
</protein>
<evidence type="ECO:0000256" key="1">
    <source>
        <dbReference type="ARBA" id="ARBA00004141"/>
    </source>
</evidence>
<evidence type="ECO:0000259" key="6">
    <source>
        <dbReference type="PROSITE" id="PS50801"/>
    </source>
</evidence>
<dbReference type="InterPro" id="IPR036513">
    <property type="entry name" value="STAS_dom_sf"/>
</dbReference>
<evidence type="ECO:0000256" key="5">
    <source>
        <dbReference type="SAM" id="Phobius"/>
    </source>
</evidence>
<dbReference type="Pfam" id="PF01740">
    <property type="entry name" value="STAS"/>
    <property type="match status" value="1"/>
</dbReference>
<evidence type="ECO:0000256" key="2">
    <source>
        <dbReference type="ARBA" id="ARBA00022692"/>
    </source>
</evidence>
<feature type="transmembrane region" description="Helical" evidence="5">
    <location>
        <begin position="179"/>
        <end position="203"/>
    </location>
</feature>
<dbReference type="InterPro" id="IPR002645">
    <property type="entry name" value="STAS_dom"/>
</dbReference>
<feature type="transmembrane region" description="Helical" evidence="5">
    <location>
        <begin position="60"/>
        <end position="81"/>
    </location>
</feature>
<dbReference type="Proteomes" id="UP000298781">
    <property type="component" value="Chromosome"/>
</dbReference>
<evidence type="ECO:0000313" key="7">
    <source>
        <dbReference type="EMBL" id="QCI66870.1"/>
    </source>
</evidence>
<feature type="transmembrane region" description="Helical" evidence="5">
    <location>
        <begin position="93"/>
        <end position="126"/>
    </location>
</feature>
<comment type="subcellular location">
    <subcellularLocation>
        <location evidence="1">Membrane</location>
        <topology evidence="1">Multi-pass membrane protein</topology>
    </subcellularLocation>
</comment>
<dbReference type="AlphaFoldDB" id="A0A4D7B8V5"/>
<keyword evidence="3 5" id="KW-1133">Transmembrane helix</keyword>
<dbReference type="GO" id="GO:0055085">
    <property type="term" value="P:transmembrane transport"/>
    <property type="evidence" value="ECO:0007669"/>
    <property type="project" value="InterPro"/>
</dbReference>
<gene>
    <name evidence="7" type="ORF">E8M01_23065</name>
</gene>
<keyword evidence="2 5" id="KW-0812">Transmembrane</keyword>
<feature type="domain" description="STAS" evidence="6">
    <location>
        <begin position="446"/>
        <end position="562"/>
    </location>
</feature>
<proteinExistence type="predicted"/>
<dbReference type="OrthoDB" id="9769739at2"/>
<dbReference type="Gene3D" id="3.30.750.24">
    <property type="entry name" value="STAS domain"/>
    <property type="match status" value="1"/>
</dbReference>
<dbReference type="KEGG" id="pstg:E8M01_23065"/>
<feature type="transmembrane region" description="Helical" evidence="5">
    <location>
        <begin position="298"/>
        <end position="317"/>
    </location>
</feature>
<feature type="transmembrane region" description="Helical" evidence="5">
    <location>
        <begin position="209"/>
        <end position="228"/>
    </location>
</feature>
<dbReference type="Pfam" id="PF00916">
    <property type="entry name" value="Sulfate_transp"/>
    <property type="match status" value="1"/>
</dbReference>
<dbReference type="CDD" id="cd07042">
    <property type="entry name" value="STAS_SulP_like_sulfate_transporter"/>
    <property type="match status" value="1"/>
</dbReference>
<dbReference type="SUPFAM" id="SSF52091">
    <property type="entry name" value="SpoIIaa-like"/>
    <property type="match status" value="1"/>
</dbReference>
<feature type="transmembrane region" description="Helical" evidence="5">
    <location>
        <begin position="337"/>
        <end position="355"/>
    </location>
</feature>
<dbReference type="InterPro" id="IPR001902">
    <property type="entry name" value="SLC26A/SulP_fam"/>
</dbReference>
<keyword evidence="8" id="KW-1185">Reference proteome</keyword>
<sequence>MNDQASGSHARLPPAGSQPGPALPGYAAFGRDVLTGLTLAAITIPEQMATARLGGFEPQIGFYAFVGATIGFALAGASRILTVGADSTITPIFAGALAALAASGTTTLASAAVTLALIVGALLIIGGTLRLGWIADLLSEPVVTGFLAGISVHIVVSQLPGLFGLAVGPGDMFGKLSAIATQLAAINPFSTGIGLGVLAIMLVSERISGRIPGALIALVLATLAVVAFDLQRRGVAVLGTLPGGLPHPVMPDLGLEDLRQLLPLALTVALVIMMQTAAVSHSFPDPGGRPPDIDRDFVGAGAANLVAGALGAMPVNASPPRTAVVAETGGVSQAGPLVAAALVLALVLFGGQLLAHVPEAALAGVLLFVAQRIFRLGTMVTIARQAPAEFALIALTAAAIIVLPIQAGVAIGIGLSLLHGVWMTTQTRPVEYRRIPGTTVWWPPDPHAPGELQPGVMVIGFQAPLLFANARTFQNGAAGLVSASGRPLALVVLEAGGIANVDYTAAMALRALIATCKASGADFAIARLESVRARQALDRFGILADLGPDKLFRSVQEAVATLTDATPAPR</sequence>
<reference evidence="7 8" key="1">
    <citation type="submission" date="2019-04" db="EMBL/GenBank/DDBJ databases">
        <title>Phreatobacter aquaticus sp. nov.</title>
        <authorList>
            <person name="Choi A."/>
        </authorList>
    </citation>
    <scope>NUCLEOTIDE SEQUENCE [LARGE SCALE GENOMIC DNA]</scope>
    <source>
        <strain evidence="7 8">KCTC 52518</strain>
    </source>
</reference>